<dbReference type="PANTHER" id="PTHR37418">
    <property type="entry name" value="3-KETO-5-AMINOHEXANOATE CLEAVAGE ENZYME-RELATED"/>
    <property type="match status" value="1"/>
</dbReference>
<dbReference type="EMBL" id="FWFR01000003">
    <property type="protein sequence ID" value="SLN70318.1"/>
    <property type="molecule type" value="Genomic_DNA"/>
</dbReference>
<dbReference type="PANTHER" id="PTHR37418:SF2">
    <property type="entry name" value="3-KETO-5-AMINOHEXANOATE CLEAVAGE ENZYME"/>
    <property type="match status" value="1"/>
</dbReference>
<evidence type="ECO:0000256" key="2">
    <source>
        <dbReference type="ARBA" id="ARBA00022679"/>
    </source>
</evidence>
<name>A0A1Y5TUY1_9PROT</name>
<evidence type="ECO:0000313" key="5">
    <source>
        <dbReference type="EMBL" id="SLN70318.1"/>
    </source>
</evidence>
<evidence type="ECO:0000256" key="1">
    <source>
        <dbReference type="ARBA" id="ARBA00001947"/>
    </source>
</evidence>
<dbReference type="EC" id="2.-.-.-" evidence="5"/>
<gene>
    <name evidence="5" type="primary">kce_3</name>
    <name evidence="5" type="ORF">OCH7691_03274</name>
</gene>
<evidence type="ECO:0000256" key="3">
    <source>
        <dbReference type="ARBA" id="ARBA00022723"/>
    </source>
</evidence>
<dbReference type="OrthoDB" id="9805277at2"/>
<evidence type="ECO:0000313" key="6">
    <source>
        <dbReference type="Proteomes" id="UP000193200"/>
    </source>
</evidence>
<keyword evidence="4" id="KW-0862">Zinc</keyword>
<dbReference type="RefSeq" id="WP_085884632.1">
    <property type="nucleotide sequence ID" value="NZ_FWFR01000003.1"/>
</dbReference>
<dbReference type="Gene3D" id="3.20.20.70">
    <property type="entry name" value="Aldolase class I"/>
    <property type="match status" value="1"/>
</dbReference>
<dbReference type="Pfam" id="PF05853">
    <property type="entry name" value="BKACE"/>
    <property type="match status" value="1"/>
</dbReference>
<dbReference type="GO" id="GO:0043720">
    <property type="term" value="F:3-keto-5-aminohexanoate cleavage activity"/>
    <property type="evidence" value="ECO:0007669"/>
    <property type="project" value="InterPro"/>
</dbReference>
<dbReference type="GO" id="GO:0046872">
    <property type="term" value="F:metal ion binding"/>
    <property type="evidence" value="ECO:0007669"/>
    <property type="project" value="UniProtKB-KW"/>
</dbReference>
<comment type="cofactor">
    <cofactor evidence="1">
        <name>Zn(2+)</name>
        <dbReference type="ChEBI" id="CHEBI:29105"/>
    </cofactor>
</comment>
<protein>
    <submittedName>
        <fullName evidence="5">3-keto-5-aminohexanoate cleavage enzyme</fullName>
        <ecNumber evidence="5">2.-.-.-</ecNumber>
    </submittedName>
</protein>
<sequence>MDRAGAEVEPLYIAVAPNGARKTKSDHPALPMSAAEIAETAAAAAAAGAAMLHLHVRDDDGAHSLDVGRYREATEAVRARVGDGLVIQATTEAVGRYSAAEQMALVRELRPEAVSLALRELAPAGEERAAAQFFDWLAGQPIMPQFILYDAADVIRFRALRKAGVVPPGRHFLLFVLGRYVAAGASSPRVLLPFLEANEEDDPWAVCAFGPQEQACMAAAMALGGHVRVGFENNVTLPDGGTAADNSVPVAHSAALARAIGRPIGTAAAMREAFGGA</sequence>
<reference evidence="5 6" key="1">
    <citation type="submission" date="2017-03" db="EMBL/GenBank/DDBJ databases">
        <authorList>
            <person name="Afonso C.L."/>
            <person name="Miller P.J."/>
            <person name="Scott M.A."/>
            <person name="Spackman E."/>
            <person name="Goraichik I."/>
            <person name="Dimitrov K.M."/>
            <person name="Suarez D.L."/>
            <person name="Swayne D.E."/>
        </authorList>
    </citation>
    <scope>NUCLEOTIDE SEQUENCE [LARGE SCALE GENOMIC DNA]</scope>
    <source>
        <strain evidence="5 6">CECT 7691</strain>
    </source>
</reference>
<dbReference type="InterPro" id="IPR013785">
    <property type="entry name" value="Aldolase_TIM"/>
</dbReference>
<accession>A0A1Y5TUY1</accession>
<dbReference type="AlphaFoldDB" id="A0A1Y5TUY1"/>
<keyword evidence="6" id="KW-1185">Reference proteome</keyword>
<keyword evidence="2 5" id="KW-0808">Transferase</keyword>
<organism evidence="5 6">
    <name type="scientific">Oceanibacterium hippocampi</name>
    <dbReference type="NCBI Taxonomy" id="745714"/>
    <lineage>
        <taxon>Bacteria</taxon>
        <taxon>Pseudomonadati</taxon>
        <taxon>Pseudomonadota</taxon>
        <taxon>Alphaproteobacteria</taxon>
        <taxon>Sneathiellales</taxon>
        <taxon>Sneathiellaceae</taxon>
        <taxon>Oceanibacterium</taxon>
    </lineage>
</organism>
<dbReference type="InParanoid" id="A0A1Y5TUY1"/>
<keyword evidence="3" id="KW-0479">Metal-binding</keyword>
<proteinExistence type="predicted"/>
<dbReference type="InterPro" id="IPR008567">
    <property type="entry name" value="BKACE"/>
</dbReference>
<evidence type="ECO:0000256" key="4">
    <source>
        <dbReference type="ARBA" id="ARBA00022833"/>
    </source>
</evidence>
<dbReference type="Proteomes" id="UP000193200">
    <property type="component" value="Unassembled WGS sequence"/>
</dbReference>